<feature type="region of interest" description="Disordered" evidence="1">
    <location>
        <begin position="371"/>
        <end position="403"/>
    </location>
</feature>
<feature type="transmembrane region" description="Helical" evidence="2">
    <location>
        <begin position="1236"/>
        <end position="1255"/>
    </location>
</feature>
<dbReference type="VEuPathDB" id="FungiDB:F4678DRAFT_90013"/>
<accession>A0A9W8NPA5</accession>
<dbReference type="EMBL" id="JANPWZ010000011">
    <property type="protein sequence ID" value="KAJ3580371.1"/>
    <property type="molecule type" value="Genomic_DNA"/>
</dbReference>
<dbReference type="Gene3D" id="1.10.510.10">
    <property type="entry name" value="Transferase(Phosphotransferase) domain 1"/>
    <property type="match status" value="1"/>
</dbReference>
<name>A0A9W8NPA5_9PEZI</name>
<dbReference type="Pfam" id="PF20237">
    <property type="entry name" value="DUF6594"/>
    <property type="match status" value="1"/>
</dbReference>
<dbReference type="Proteomes" id="UP001148614">
    <property type="component" value="Unassembled WGS sequence"/>
</dbReference>
<protein>
    <recommendedName>
        <fullName evidence="3">Protein kinase domain-containing protein</fullName>
    </recommendedName>
</protein>
<dbReference type="SMART" id="SM00220">
    <property type="entry name" value="S_TKc"/>
    <property type="match status" value="1"/>
</dbReference>
<dbReference type="VEuPathDB" id="FungiDB:F4678DRAFT_483671"/>
<dbReference type="PANTHER" id="PTHR24359:SF1">
    <property type="entry name" value="INHIBITOR OF NUCLEAR FACTOR KAPPA-B KINASE EPSILON SUBUNIT HOMOLOG 1-RELATED"/>
    <property type="match status" value="1"/>
</dbReference>
<dbReference type="InterPro" id="IPR011009">
    <property type="entry name" value="Kinase-like_dom_sf"/>
</dbReference>
<evidence type="ECO:0000256" key="1">
    <source>
        <dbReference type="SAM" id="MobiDB-lite"/>
    </source>
</evidence>
<dbReference type="CDD" id="cd00180">
    <property type="entry name" value="PKc"/>
    <property type="match status" value="1"/>
</dbReference>
<feature type="region of interest" description="Disordered" evidence="1">
    <location>
        <begin position="515"/>
        <end position="545"/>
    </location>
</feature>
<proteinExistence type="predicted"/>
<feature type="domain" description="Protein kinase" evidence="3">
    <location>
        <begin position="202"/>
        <end position="490"/>
    </location>
</feature>
<dbReference type="GO" id="GO:0004674">
    <property type="term" value="F:protein serine/threonine kinase activity"/>
    <property type="evidence" value="ECO:0007669"/>
    <property type="project" value="TreeGrafter"/>
</dbReference>
<comment type="caution">
    <text evidence="4">The sequence shown here is derived from an EMBL/GenBank/DDBJ whole genome shotgun (WGS) entry which is preliminary data.</text>
</comment>
<dbReference type="SUPFAM" id="SSF56112">
    <property type="entry name" value="Protein kinase-like (PK-like)"/>
    <property type="match status" value="1"/>
</dbReference>
<feature type="region of interest" description="Disordered" evidence="1">
    <location>
        <begin position="12"/>
        <end position="72"/>
    </location>
</feature>
<dbReference type="InterPro" id="IPR046529">
    <property type="entry name" value="DUF6594"/>
</dbReference>
<dbReference type="GO" id="GO:0005524">
    <property type="term" value="F:ATP binding"/>
    <property type="evidence" value="ECO:0007669"/>
    <property type="project" value="InterPro"/>
</dbReference>
<dbReference type="PANTHER" id="PTHR24359">
    <property type="entry name" value="SERINE/THREONINE-PROTEIN KINASE SBK1"/>
    <property type="match status" value="1"/>
</dbReference>
<keyword evidence="2" id="KW-1133">Transmembrane helix</keyword>
<evidence type="ECO:0000256" key="2">
    <source>
        <dbReference type="SAM" id="Phobius"/>
    </source>
</evidence>
<feature type="compositionally biased region" description="Polar residues" evidence="1">
    <location>
        <begin position="32"/>
        <end position="57"/>
    </location>
</feature>
<feature type="compositionally biased region" description="Basic and acidic residues" evidence="1">
    <location>
        <begin position="390"/>
        <end position="400"/>
    </location>
</feature>
<reference evidence="4" key="1">
    <citation type="submission" date="2022-07" db="EMBL/GenBank/DDBJ databases">
        <title>Genome Sequence of Xylaria arbuscula.</title>
        <authorList>
            <person name="Buettner E."/>
        </authorList>
    </citation>
    <scope>NUCLEOTIDE SEQUENCE</scope>
    <source>
        <strain evidence="4">VT107</strain>
    </source>
</reference>
<evidence type="ECO:0000259" key="3">
    <source>
        <dbReference type="PROSITE" id="PS50011"/>
    </source>
</evidence>
<sequence>MPLCPPFGWFHRRSSAKSAPPTPIVTFPGRQVRSSGYDQNLSLSVSAGKPTPQSSEMPSKVHTEPPVASSEGPNKYLVLAKLKEDFKHQLKDAAGSDKTFLPANAINILTDRGREHEKLSSLRYEEWDKINDTSLPFLSSEERFVFSDIVGGNRQVFEPKGWFDNDVHLFSKRQWQVLAPVFGTTDKFVHQLMTDHILPYLKVSEGPKSNGFFGEVRQAEIHIAHSDARHIPKAKTGTRSDSDRMTVAIKTARDAGEFIKIFDKEARNLEKVQDFDSDHIIKFIAAYKQGNARCLLFPWANGGNLATYWQKTDNTRRDKRNVEWVIGQFVGRHGDLKPENILLFTDDDNGGCLKIADMGLSTFHDSAANTKQRQIDGMATDTPSGTFRYEPPEMDRDRNSQKPRSRQYDIWSMGCIMVELLVWLLYGYKAVQRFRDDTPKFWECSSQTNNYYVSSYVKAFLDSSPSYREIAVGLYDEMLKIQRSFNESYINLPNDLNYPNDDRVTTLKQAYLRSNREGGRLSAGTPRVSPHFSTGSPDQDAPPTDTHGIRMLVTSPTNEFNSLSEPEMDKSKEEPAKLDDIWTSIPDNDFARGLFNSLPWDAVKPPAQCGTPPLCSNCNQINTPRLFKANMDRNELQLSSQECVLCRLLYNSLPLQGNDSPSTISLRQTGSIVGISGGPDLLSIYADIGNDSFQGAQLGLPKLPDHGSQEQFLLLKEWIRVCNSTHKACHRFDTDTQGQRGVSAMPTRLVDIGDPLRLVESAGIKPSPYVALSHCWGKPDQTLCTTTKSIGGFMQSIEFNSLPETFRNAIQVTRGIGIRPRAGFLGDARFPDSALEYYRDGRQMLVQDLYERYSRLAFTYSHDRPLAILVCRGASSCPYLVVVSKVGAIDYLGLKFQHIDWAENDFKNPLKSPDSPSPTIAGVGGAAATLRGQARKLIPPREGLANCIILDEEREENANIDDLRCIVVGRDKGWMEWRNASYHTLIIRQVAGKESNIYERAGVASLKAEYVAKEGDWVTIQHEQIEEDNVLEGLAVLPYHERLTRFIRGSTKHWVSGGVTIVDFRPLYAVTIHHLQYQLATELAKIEKEIVTAAQLEAIRDILNKYTSSLRNFEFIHTNRWNTQFVKDIAASRLDNGKGSRLLGALLAEHGLQVEESHRSLFKDLDLLGSFNNDLMRQSNATGRSLGTERTDVVANQERLNRIRVAIRRFSFAIVGGLIIVVPLLILLVGEEVPKSLGVISTSIVIFAIYVAVFTRLEPENLLASTAAYAAVERGSHGGPVSSLKNQESCSNLLNLANDLRTNYLRGGPMHNQRFFPHNKLEELVTKQSVLLVLQETTIEQQYHEDLASWVLQDSMRLFLILVLLTRCSTERLSSLQKLKDDARRIKQKARGRSTHSATGGDNDLLLFESYQWMFLAPILGGSNKFRLQLHSEQPLPFMNLSHKPTKGILGETLSGEIHPAHLDSQCLSAIGVANDPDYHGIPVFIKLIQPSDKLFFDIKTGNFKATHPTHPIISSRQIYPIAAYQKNGDDFVIFQWLGNNDSFN</sequence>
<keyword evidence="5" id="KW-1185">Reference proteome</keyword>
<keyword evidence="2" id="KW-0812">Transmembrane</keyword>
<evidence type="ECO:0000313" key="4">
    <source>
        <dbReference type="EMBL" id="KAJ3580371.1"/>
    </source>
</evidence>
<organism evidence="4 5">
    <name type="scientific">Xylaria arbuscula</name>
    <dbReference type="NCBI Taxonomy" id="114810"/>
    <lineage>
        <taxon>Eukaryota</taxon>
        <taxon>Fungi</taxon>
        <taxon>Dikarya</taxon>
        <taxon>Ascomycota</taxon>
        <taxon>Pezizomycotina</taxon>
        <taxon>Sordariomycetes</taxon>
        <taxon>Xylariomycetidae</taxon>
        <taxon>Xylariales</taxon>
        <taxon>Xylariaceae</taxon>
        <taxon>Xylaria</taxon>
    </lineage>
</organism>
<gene>
    <name evidence="4" type="ORF">NPX13_g182</name>
</gene>
<feature type="transmembrane region" description="Helical" evidence="2">
    <location>
        <begin position="1210"/>
        <end position="1230"/>
    </location>
</feature>
<dbReference type="PROSITE" id="PS50011">
    <property type="entry name" value="PROTEIN_KINASE_DOM"/>
    <property type="match status" value="1"/>
</dbReference>
<dbReference type="InterPro" id="IPR000719">
    <property type="entry name" value="Prot_kinase_dom"/>
</dbReference>
<keyword evidence="2" id="KW-0472">Membrane</keyword>
<evidence type="ECO:0000313" key="5">
    <source>
        <dbReference type="Proteomes" id="UP001148614"/>
    </source>
</evidence>
<dbReference type="Pfam" id="PF00069">
    <property type="entry name" value="Pkinase"/>
    <property type="match status" value="1"/>
</dbReference>